<keyword evidence="1" id="KW-0449">Lipoprotein</keyword>
<protein>
    <submittedName>
        <fullName evidence="1">Probable lipoprotein</fullName>
    </submittedName>
</protein>
<proteinExistence type="predicted"/>
<dbReference type="InterPro" id="IPR011042">
    <property type="entry name" value="6-blade_b-propeller_TolB-like"/>
</dbReference>
<dbReference type="AlphaFoldDB" id="A0A2H1EAG0"/>
<dbReference type="Gene3D" id="2.120.10.30">
    <property type="entry name" value="TolB, C-terminal domain"/>
    <property type="match status" value="1"/>
</dbReference>
<keyword evidence="2" id="KW-1185">Reference proteome</keyword>
<dbReference type="PROSITE" id="PS51257">
    <property type="entry name" value="PROKAR_LIPOPROTEIN"/>
    <property type="match status" value="1"/>
</dbReference>
<dbReference type="EMBL" id="LT634361">
    <property type="protein sequence ID" value="SFZ83251.1"/>
    <property type="molecule type" value="Genomic_DNA"/>
</dbReference>
<dbReference type="RefSeq" id="WP_100211374.1">
    <property type="nucleotide sequence ID" value="NZ_CP138495.1"/>
</dbReference>
<gene>
    <name evidence="1" type="ORF">MARIT_1971</name>
</gene>
<accession>A0A2H1EAG0</accession>
<dbReference type="SUPFAM" id="SSF63825">
    <property type="entry name" value="YWTD domain"/>
    <property type="match status" value="1"/>
</dbReference>
<evidence type="ECO:0000313" key="2">
    <source>
        <dbReference type="Proteomes" id="UP000231564"/>
    </source>
</evidence>
<name>A0A2H1EAG0_9FLAO</name>
<dbReference type="KEGG" id="tmar:MARIT_1971"/>
<dbReference type="STRING" id="1349785.GCA_000509405_00300"/>
<dbReference type="OrthoDB" id="7675395at2"/>
<dbReference type="GeneID" id="47723463"/>
<sequence>MKLKSIALLTAIFFISCEKNGKKKKETFPIKEQQTWQLAAKVKGLSQPEGITFDPARNVLFISNQNDKEAGFISKMSPDGKLIAKEWVNGLANPKGIEIVGNKLYVSDDGVLIEIAIDEAKIVNQYKAKDAKLLNDVTSDVNGTIYVSDMLASAIYKLDTLGNFTKWLEDPKLEFPNGLLVKDKDLYVAAWGEIPNEKPMEAQQGNVLKVSLSDKSITKVSTKKVGNLDGIQSYENGFLLSDWMNGAIYHFTNHTPHLLFTSSKGSGDIAYANEKIYIPMALEGEALIYHKK</sequence>
<dbReference type="Proteomes" id="UP000231564">
    <property type="component" value="Chromosome MARIT"/>
</dbReference>
<evidence type="ECO:0000313" key="1">
    <source>
        <dbReference type="EMBL" id="SFZ83251.1"/>
    </source>
</evidence>
<reference evidence="1 2" key="1">
    <citation type="submission" date="2016-11" db="EMBL/GenBank/DDBJ databases">
        <authorList>
            <person name="Jaros S."/>
            <person name="Januszkiewicz K."/>
            <person name="Wedrychowicz H."/>
        </authorList>
    </citation>
    <scope>NUCLEOTIDE SEQUENCE [LARGE SCALE GENOMIC DNA]</scope>
    <source>
        <strain evidence="1">NCIMB 2154T</strain>
    </source>
</reference>
<organism evidence="1 2">
    <name type="scientific">Tenacibaculum maritimum NCIMB 2154</name>
    <dbReference type="NCBI Taxonomy" id="1349785"/>
    <lineage>
        <taxon>Bacteria</taxon>
        <taxon>Pseudomonadati</taxon>
        <taxon>Bacteroidota</taxon>
        <taxon>Flavobacteriia</taxon>
        <taxon>Flavobacteriales</taxon>
        <taxon>Flavobacteriaceae</taxon>
        <taxon>Tenacibaculum</taxon>
    </lineage>
</organism>